<dbReference type="EMBL" id="CAJZBQ010000005">
    <property type="protein sequence ID" value="CAG9311983.1"/>
    <property type="molecule type" value="Genomic_DNA"/>
</dbReference>
<organism evidence="1 2">
    <name type="scientific">Blepharisma stoltei</name>
    <dbReference type="NCBI Taxonomy" id="1481888"/>
    <lineage>
        <taxon>Eukaryota</taxon>
        <taxon>Sar</taxon>
        <taxon>Alveolata</taxon>
        <taxon>Ciliophora</taxon>
        <taxon>Postciliodesmatophora</taxon>
        <taxon>Heterotrichea</taxon>
        <taxon>Heterotrichida</taxon>
        <taxon>Blepharismidae</taxon>
        <taxon>Blepharisma</taxon>
    </lineage>
</organism>
<keyword evidence="2" id="KW-1185">Reference proteome</keyword>
<reference evidence="1" key="1">
    <citation type="submission" date="2021-09" db="EMBL/GenBank/DDBJ databases">
        <authorList>
            <consortium name="AG Swart"/>
            <person name="Singh M."/>
            <person name="Singh A."/>
            <person name="Seah K."/>
            <person name="Emmerich C."/>
        </authorList>
    </citation>
    <scope>NUCLEOTIDE SEQUENCE</scope>
    <source>
        <strain evidence="1">ATCC30299</strain>
    </source>
</reference>
<protein>
    <submittedName>
        <fullName evidence="1">Uncharacterized protein</fullName>
    </submittedName>
</protein>
<evidence type="ECO:0000313" key="1">
    <source>
        <dbReference type="EMBL" id="CAG9311983.1"/>
    </source>
</evidence>
<dbReference type="AlphaFoldDB" id="A0AAU9IIF5"/>
<proteinExistence type="predicted"/>
<evidence type="ECO:0000313" key="2">
    <source>
        <dbReference type="Proteomes" id="UP001162131"/>
    </source>
</evidence>
<gene>
    <name evidence="1" type="ORF">BSTOLATCC_MIC5241</name>
</gene>
<sequence>MFKQPNTIIILYSDSVKNYLANVFIFKLKMGCIETRGQPSEELAVIFAERGLQLHLISSKKTDSIFRKYSYNSKLNQSQLKRVSENLLIPIKNYSTHKNITEMYLSLKGEDGDYKLYDLLIIGVMLSKSDPKTKSRLLFQIFDEKSENKINFPKLKTEIIPSILKHCCVTLPSLVCKGQSNMANEMKNVFYVEKLKKGFQAASKLIAESMAPIRTIIDEEIFVNFFVTFRNGLLLAPQGVRAYVSEVSDTLVDEHDKLKLPKNKENSHVDSIDPALD</sequence>
<name>A0AAU9IIF5_9CILI</name>
<dbReference type="Proteomes" id="UP001162131">
    <property type="component" value="Unassembled WGS sequence"/>
</dbReference>
<accession>A0AAU9IIF5</accession>
<comment type="caution">
    <text evidence="1">The sequence shown here is derived from an EMBL/GenBank/DDBJ whole genome shotgun (WGS) entry which is preliminary data.</text>
</comment>